<gene>
    <name evidence="2" type="ORF">FNL38_11153</name>
</gene>
<dbReference type="EMBL" id="VNIQ01000011">
    <property type="protein sequence ID" value="TYQ00839.1"/>
    <property type="molecule type" value="Genomic_DNA"/>
</dbReference>
<organism evidence="2">
    <name type="scientific">Nocardia globerula</name>
    <dbReference type="NCBI Taxonomy" id="1818"/>
    <lineage>
        <taxon>Bacteria</taxon>
        <taxon>Bacillati</taxon>
        <taxon>Actinomycetota</taxon>
        <taxon>Actinomycetes</taxon>
        <taxon>Mycobacteriales</taxon>
        <taxon>Nocardiaceae</taxon>
        <taxon>Nocardia</taxon>
    </lineage>
</organism>
<protein>
    <recommendedName>
        <fullName evidence="3">PE family protein</fullName>
    </recommendedName>
</protein>
<sequence length="118" mass="12966">MSAALPRVSVNPTTPKSIPHGTDRKMTEMIAPSDLYLKLQSALDDLRDVQRTVQQLTHEYQSYDPRALGVDTLGEPTTGPDATEALLRALANLKGSFTASEEFFDQALAYGSRLQIKD</sequence>
<feature type="region of interest" description="Disordered" evidence="1">
    <location>
        <begin position="1"/>
        <end position="24"/>
    </location>
</feature>
<evidence type="ECO:0000256" key="1">
    <source>
        <dbReference type="SAM" id="MobiDB-lite"/>
    </source>
</evidence>
<comment type="caution">
    <text evidence="2">The sequence shown here is derived from an EMBL/GenBank/DDBJ whole genome shotgun (WGS) entry which is preliminary data.</text>
</comment>
<evidence type="ECO:0008006" key="3">
    <source>
        <dbReference type="Google" id="ProtNLM"/>
    </source>
</evidence>
<evidence type="ECO:0000313" key="2">
    <source>
        <dbReference type="EMBL" id="TYQ00839.1"/>
    </source>
</evidence>
<name>A0A652YHX8_NOCGL</name>
<dbReference type="AlphaFoldDB" id="A0A652YHX8"/>
<proteinExistence type="predicted"/>
<reference evidence="2" key="1">
    <citation type="submission" date="2019-07" db="EMBL/GenBank/DDBJ databases">
        <title>Genomic Encyclopedia of Type Strains, Phase IV (KMG-IV): sequencing the most valuable type-strain genomes for metagenomic binning, comparative biology and taxonomic classification.</title>
        <authorList>
            <person name="Goeker M."/>
        </authorList>
    </citation>
    <scope>NUCLEOTIDE SEQUENCE</scope>
    <source>
        <strain evidence="2">DSM 44596</strain>
    </source>
</reference>
<accession>A0A652YHX8</accession>